<dbReference type="Gene3D" id="3.90.550.10">
    <property type="entry name" value="Spore Coat Polysaccharide Biosynthesis Protein SpsA, Chain A"/>
    <property type="match status" value="1"/>
</dbReference>
<reference evidence="4 5" key="1">
    <citation type="submission" date="2020-07" db="EMBL/GenBank/DDBJ databases">
        <title>Complete genome and description of Corynebacterium incognita strain Marseille-Q3630 sp. nov.</title>
        <authorList>
            <person name="Boxberger M."/>
        </authorList>
    </citation>
    <scope>NUCLEOTIDE SEQUENCE [LARGE SCALE GENOMIC DNA]</scope>
    <source>
        <strain evidence="4 5">Marseille-Q3630</strain>
    </source>
</reference>
<feature type="domain" description="MobA-like NTP transferase" evidence="3">
    <location>
        <begin position="24"/>
        <end position="215"/>
    </location>
</feature>
<feature type="region of interest" description="Disordered" evidence="2">
    <location>
        <begin position="1"/>
        <end position="22"/>
    </location>
</feature>
<dbReference type="GO" id="GO:0016779">
    <property type="term" value="F:nucleotidyltransferase activity"/>
    <property type="evidence" value="ECO:0007669"/>
    <property type="project" value="UniProtKB-ARBA"/>
</dbReference>
<sequence>MPALDSRNNPAGGSHGPPSTSLGVIVVAGGRGSRMGGANKAALSWGGQSFLRVLLNYLSAAAPAPPAGTSARTGAGSHIIRDVVVVSSRDIPADCTECAGAAHEGTGEPTRYAVVAEIPAFSGPLAAIAAGSQTLLSRPEKHDYIAVFAVDAPASPLLLPGLTAAVSGDLIEAPSNSPADAVDVALVVDSEGFRNPLCALWRAEALHAAVDKLAERDELVNGSVRWLLRERRIAEIPATTNVRDFDTPEDLAGQAGAAIP</sequence>
<dbReference type="EMBL" id="CP059404">
    <property type="protein sequence ID" value="QNE89378.1"/>
    <property type="molecule type" value="Genomic_DNA"/>
</dbReference>
<evidence type="ECO:0000259" key="3">
    <source>
        <dbReference type="Pfam" id="PF12804"/>
    </source>
</evidence>
<dbReference type="AlphaFoldDB" id="A0A7G7CP62"/>
<dbReference type="PANTHER" id="PTHR19136">
    <property type="entry name" value="MOLYBDENUM COFACTOR GUANYLYLTRANSFERASE"/>
    <property type="match status" value="1"/>
</dbReference>
<name>A0A7G7CP62_9CORY</name>
<dbReference type="PANTHER" id="PTHR19136:SF81">
    <property type="entry name" value="MOLYBDENUM COFACTOR GUANYLYLTRANSFERASE"/>
    <property type="match status" value="1"/>
</dbReference>
<accession>A0A7G7CP62</accession>
<evidence type="ECO:0000256" key="1">
    <source>
        <dbReference type="ARBA" id="ARBA00022679"/>
    </source>
</evidence>
<dbReference type="SUPFAM" id="SSF53448">
    <property type="entry name" value="Nucleotide-diphospho-sugar transferases"/>
    <property type="match status" value="1"/>
</dbReference>
<dbReference type="RefSeq" id="WP_185175752.1">
    <property type="nucleotide sequence ID" value="NZ_CP059404.1"/>
</dbReference>
<keyword evidence="5" id="KW-1185">Reference proteome</keyword>
<dbReference type="InterPro" id="IPR029044">
    <property type="entry name" value="Nucleotide-diphossugar_trans"/>
</dbReference>
<proteinExistence type="predicted"/>
<dbReference type="InterPro" id="IPR025877">
    <property type="entry name" value="MobA-like_NTP_Trfase"/>
</dbReference>
<gene>
    <name evidence="4" type="ORF">H0194_10150</name>
</gene>
<evidence type="ECO:0000256" key="2">
    <source>
        <dbReference type="SAM" id="MobiDB-lite"/>
    </source>
</evidence>
<dbReference type="KEGG" id="cik:H0194_10150"/>
<dbReference type="Pfam" id="PF12804">
    <property type="entry name" value="NTP_transf_3"/>
    <property type="match status" value="1"/>
</dbReference>
<evidence type="ECO:0000313" key="5">
    <source>
        <dbReference type="Proteomes" id="UP000515743"/>
    </source>
</evidence>
<protein>
    <submittedName>
        <fullName evidence="4">NTP transferase domain-containing protein</fullName>
    </submittedName>
</protein>
<dbReference type="Proteomes" id="UP000515743">
    <property type="component" value="Chromosome"/>
</dbReference>
<organism evidence="4 5">
    <name type="scientific">Corynebacterium incognita</name>
    <dbReference type="NCBI Taxonomy" id="2754725"/>
    <lineage>
        <taxon>Bacteria</taxon>
        <taxon>Bacillati</taxon>
        <taxon>Actinomycetota</taxon>
        <taxon>Actinomycetes</taxon>
        <taxon>Mycobacteriales</taxon>
        <taxon>Corynebacteriaceae</taxon>
        <taxon>Corynebacterium</taxon>
    </lineage>
</organism>
<evidence type="ECO:0000313" key="4">
    <source>
        <dbReference type="EMBL" id="QNE89378.1"/>
    </source>
</evidence>
<keyword evidence="1 4" id="KW-0808">Transferase</keyword>